<dbReference type="GeneID" id="100367792"/>
<feature type="region of interest" description="Disordered" evidence="1">
    <location>
        <begin position="580"/>
        <end position="603"/>
    </location>
</feature>
<dbReference type="PRINTS" id="PR00661">
    <property type="entry name" value="ERMFAMILY"/>
</dbReference>
<dbReference type="PANTHER" id="PTHR23280:SF25">
    <property type="entry name" value="MOESIN_EZRIN_RADIXIN HOMOLOG 1"/>
    <property type="match status" value="1"/>
</dbReference>
<dbReference type="Gene3D" id="1.20.80.10">
    <property type="match status" value="1"/>
</dbReference>
<dbReference type="SUPFAM" id="SSF50729">
    <property type="entry name" value="PH domain-like"/>
    <property type="match status" value="1"/>
</dbReference>
<proteinExistence type="predicted"/>
<dbReference type="Pfam" id="PF09380">
    <property type="entry name" value="FERM_C"/>
    <property type="match status" value="1"/>
</dbReference>
<dbReference type="InterPro" id="IPR011993">
    <property type="entry name" value="PH-like_dom_sf"/>
</dbReference>
<feature type="compositionally biased region" description="Low complexity" evidence="1">
    <location>
        <begin position="623"/>
        <end position="636"/>
    </location>
</feature>
<feature type="compositionally biased region" description="Low complexity" evidence="1">
    <location>
        <begin position="498"/>
        <end position="516"/>
    </location>
</feature>
<dbReference type="InterPro" id="IPR000299">
    <property type="entry name" value="FERM_domain"/>
</dbReference>
<protein>
    <submittedName>
        <fullName evidence="4">Band 4.1-like protein 5-like</fullName>
    </submittedName>
</protein>
<feature type="region of interest" description="Disordered" evidence="1">
    <location>
        <begin position="356"/>
        <end position="388"/>
    </location>
</feature>
<dbReference type="CDD" id="cd14473">
    <property type="entry name" value="FERM_B-lobe"/>
    <property type="match status" value="1"/>
</dbReference>
<evidence type="ECO:0000313" key="3">
    <source>
        <dbReference type="Proteomes" id="UP000694865"/>
    </source>
</evidence>
<dbReference type="Pfam" id="PF00373">
    <property type="entry name" value="FERM_M"/>
    <property type="match status" value="1"/>
</dbReference>
<feature type="compositionally biased region" description="Polar residues" evidence="1">
    <location>
        <begin position="643"/>
        <end position="661"/>
    </location>
</feature>
<name>A0ABM0MY30_SACKO</name>
<feature type="domain" description="FERM" evidence="2">
    <location>
        <begin position="39"/>
        <end position="326"/>
    </location>
</feature>
<dbReference type="InterPro" id="IPR029071">
    <property type="entry name" value="Ubiquitin-like_domsf"/>
</dbReference>
<dbReference type="SUPFAM" id="SSF54236">
    <property type="entry name" value="Ubiquitin-like"/>
    <property type="match status" value="1"/>
</dbReference>
<dbReference type="InterPro" id="IPR019747">
    <property type="entry name" value="FERM_CS"/>
</dbReference>
<dbReference type="SUPFAM" id="SSF47031">
    <property type="entry name" value="Second domain of FERM"/>
    <property type="match status" value="1"/>
</dbReference>
<dbReference type="PANTHER" id="PTHR23280">
    <property type="entry name" value="4.1 G PROTEIN"/>
    <property type="match status" value="1"/>
</dbReference>
<dbReference type="InterPro" id="IPR014847">
    <property type="entry name" value="FA"/>
</dbReference>
<dbReference type="InterPro" id="IPR000798">
    <property type="entry name" value="Ez/rad/moesin-like"/>
</dbReference>
<gene>
    <name evidence="4" type="primary">LOC100367792</name>
</gene>
<dbReference type="PROSITE" id="PS50057">
    <property type="entry name" value="FERM_3"/>
    <property type="match status" value="1"/>
</dbReference>
<dbReference type="InterPro" id="IPR035963">
    <property type="entry name" value="FERM_2"/>
</dbReference>
<dbReference type="InterPro" id="IPR019748">
    <property type="entry name" value="FERM_central"/>
</dbReference>
<feature type="compositionally biased region" description="Basic and acidic residues" evidence="1">
    <location>
        <begin position="475"/>
        <end position="486"/>
    </location>
</feature>
<evidence type="ECO:0000259" key="2">
    <source>
        <dbReference type="PROSITE" id="PS50057"/>
    </source>
</evidence>
<keyword evidence="3" id="KW-1185">Reference proteome</keyword>
<dbReference type="Pfam" id="PF09379">
    <property type="entry name" value="FERM_N"/>
    <property type="match status" value="1"/>
</dbReference>
<dbReference type="PRINTS" id="PR00935">
    <property type="entry name" value="BAND41"/>
</dbReference>
<feature type="region of interest" description="Disordered" evidence="1">
    <location>
        <begin position="475"/>
        <end position="527"/>
    </location>
</feature>
<evidence type="ECO:0000313" key="4">
    <source>
        <dbReference type="RefSeq" id="XP_006824921.1"/>
    </source>
</evidence>
<reference evidence="4" key="1">
    <citation type="submission" date="2025-08" db="UniProtKB">
        <authorList>
            <consortium name="RefSeq"/>
        </authorList>
    </citation>
    <scope>IDENTIFICATION</scope>
    <source>
        <tissue evidence="4">Testes</tissue>
    </source>
</reference>
<dbReference type="SMART" id="SM01195">
    <property type="entry name" value="FA"/>
    <property type="match status" value="1"/>
</dbReference>
<dbReference type="Gene3D" id="3.10.20.90">
    <property type="entry name" value="Phosphatidylinositol 3-kinase Catalytic Subunit, Chain A, domain 1"/>
    <property type="match status" value="1"/>
</dbReference>
<feature type="compositionally biased region" description="Basic and acidic residues" evidence="1">
    <location>
        <begin position="662"/>
        <end position="672"/>
    </location>
</feature>
<feature type="compositionally biased region" description="Polar residues" evidence="1">
    <location>
        <begin position="586"/>
        <end position="603"/>
    </location>
</feature>
<dbReference type="Proteomes" id="UP000694865">
    <property type="component" value="Unplaced"/>
</dbReference>
<feature type="region of interest" description="Disordered" evidence="1">
    <location>
        <begin position="617"/>
        <end position="672"/>
    </location>
</feature>
<dbReference type="Gene3D" id="2.30.29.30">
    <property type="entry name" value="Pleckstrin-homology domain (PH domain)/Phosphotyrosine-binding domain (PTB)"/>
    <property type="match status" value="1"/>
</dbReference>
<dbReference type="SMART" id="SM00295">
    <property type="entry name" value="B41"/>
    <property type="match status" value="1"/>
</dbReference>
<dbReference type="Pfam" id="PF08736">
    <property type="entry name" value="FA"/>
    <property type="match status" value="1"/>
</dbReference>
<organism evidence="3 4">
    <name type="scientific">Saccoglossus kowalevskii</name>
    <name type="common">Acorn worm</name>
    <dbReference type="NCBI Taxonomy" id="10224"/>
    <lineage>
        <taxon>Eukaryota</taxon>
        <taxon>Metazoa</taxon>
        <taxon>Hemichordata</taxon>
        <taxon>Enteropneusta</taxon>
        <taxon>Harrimaniidae</taxon>
        <taxon>Saccoglossus</taxon>
    </lineage>
</organism>
<dbReference type="InterPro" id="IPR018979">
    <property type="entry name" value="FERM_N"/>
</dbReference>
<dbReference type="InterPro" id="IPR019749">
    <property type="entry name" value="Band_41_domain"/>
</dbReference>
<dbReference type="CDD" id="cd13186">
    <property type="entry name" value="FERM_C_NBL4_NBL5"/>
    <property type="match status" value="1"/>
</dbReference>
<dbReference type="InterPro" id="IPR014352">
    <property type="entry name" value="FERM/acyl-CoA-bd_prot_sf"/>
</dbReference>
<dbReference type="InterPro" id="IPR018980">
    <property type="entry name" value="FERM_PH-like_C"/>
</dbReference>
<dbReference type="PROSITE" id="PS00660">
    <property type="entry name" value="FERM_1"/>
    <property type="match status" value="1"/>
</dbReference>
<dbReference type="RefSeq" id="XP_006824921.1">
    <property type="nucleotide sequence ID" value="XM_006824858.1"/>
</dbReference>
<accession>A0ABM0MY30</accession>
<dbReference type="SMART" id="SM01196">
    <property type="entry name" value="FERM_C"/>
    <property type="match status" value="1"/>
</dbReference>
<evidence type="ECO:0000256" key="1">
    <source>
        <dbReference type="SAM" id="MobiDB-lite"/>
    </source>
</evidence>
<dbReference type="CDD" id="cd17108">
    <property type="entry name" value="FERM_F1_EPB41L5_like"/>
    <property type="match status" value="1"/>
</dbReference>
<sequence length="672" mass="76062">MLRFLRNSFRRRPSRNRRKAEQGTSEVRVPPIKPKKNHLICRVILLDETDQTFEIHKKALGQELYDQVFYTLDLVEKDYFGLSFTDANQIQHWLDPTKNIKKQVKMAIVGPPYTLRLKVKFYSSEPNNLREEITRYLFFLQLKQDILSGRLEPPYETAVELSAYVLQSELGDFDAEIHTPGVVSEFRFVPNQTEQMEIDITEIFKEYKGQTPADAEMNYLNKAKWLEMYGVDMHMVLGKDGNEYKLGLTPTGILVFEGETKIGLFFWPKVTKLDFSKKKLTLVVVEDDDQGNEQEHTFVFVLHNMRACKHLWKCAVEHHTFFRLRAPVKGVNDKQGFLRMGSRFRYSGRTEYQTAKQNKSRKSIQFERRPSQRFSRRPSHAKREAMKAQERLAAQRYLNAQQNTSLQSTSNGEVTAANGTALANSSPAVDTLVTLNDTTPMAITTTITTPTANSITTTGVVGIKETDIDNLTMEIHDETDQNKGPEESAAAKLKGLESPTTHASTTTSTTTTTTLSPKDINTLPNNQQPIDKLAGAVNTLTPDNMKCNILKAKVDKEKNLSMGMYDTDKVRKDKLVVSLPQEDGETSPTLIRTNSLPSQSSDQLTVNKSMKNYSSMQNVGSMNSSTSNTSPQPQTTAKFTLRNLPSHTSPISKTVRTNQTAEGERHCNYKTK</sequence>